<dbReference type="Gene3D" id="1.20.1000.10">
    <property type="entry name" value="Guanylate-binding protein, C-terminal domain"/>
    <property type="match status" value="1"/>
</dbReference>
<dbReference type="OrthoDB" id="2135133at2759"/>
<dbReference type="InterPro" id="IPR036543">
    <property type="entry name" value="Guanylate-bd_C_sf"/>
</dbReference>
<keyword evidence="2" id="KW-0378">Hydrolase</keyword>
<evidence type="ECO:0000256" key="2">
    <source>
        <dbReference type="ARBA" id="ARBA00022801"/>
    </source>
</evidence>
<dbReference type="InterPro" id="IPR015894">
    <property type="entry name" value="Guanylate-bd_N"/>
</dbReference>
<reference evidence="8" key="1">
    <citation type="submission" date="2025-08" db="UniProtKB">
        <authorList>
            <consortium name="RefSeq"/>
        </authorList>
    </citation>
    <scope>IDENTIFICATION</scope>
    <source>
        <tissue evidence="8">Tentacle</tissue>
    </source>
</reference>
<evidence type="ECO:0000259" key="6">
    <source>
        <dbReference type="PROSITE" id="PS51715"/>
    </source>
</evidence>
<evidence type="ECO:0000313" key="8">
    <source>
        <dbReference type="RefSeq" id="XP_031570359.1"/>
    </source>
</evidence>
<protein>
    <submittedName>
        <fullName evidence="8">Guanylate-binding protein 4-like</fullName>
    </submittedName>
</protein>
<dbReference type="AlphaFoldDB" id="A0A6P8ITM0"/>
<dbReference type="InParanoid" id="A0A6P8ITM0"/>
<proteinExistence type="inferred from homology"/>
<gene>
    <name evidence="8" type="primary">LOC116304723</name>
</gene>
<evidence type="ECO:0000256" key="5">
    <source>
        <dbReference type="SAM" id="Coils"/>
    </source>
</evidence>
<dbReference type="InterPro" id="IPR027417">
    <property type="entry name" value="P-loop_NTPase"/>
</dbReference>
<dbReference type="PROSITE" id="PS51715">
    <property type="entry name" value="G_GB1_RHD3"/>
    <property type="match status" value="1"/>
</dbReference>
<organism evidence="7 8">
    <name type="scientific">Actinia tenebrosa</name>
    <name type="common">Australian red waratah sea anemone</name>
    <dbReference type="NCBI Taxonomy" id="6105"/>
    <lineage>
        <taxon>Eukaryota</taxon>
        <taxon>Metazoa</taxon>
        <taxon>Cnidaria</taxon>
        <taxon>Anthozoa</taxon>
        <taxon>Hexacorallia</taxon>
        <taxon>Actiniaria</taxon>
        <taxon>Actiniidae</taxon>
        <taxon>Actinia</taxon>
    </lineage>
</organism>
<feature type="coiled-coil region" evidence="5">
    <location>
        <begin position="500"/>
        <end position="541"/>
    </location>
</feature>
<keyword evidence="5" id="KW-0175">Coiled coil</keyword>
<evidence type="ECO:0000256" key="1">
    <source>
        <dbReference type="ARBA" id="ARBA00022741"/>
    </source>
</evidence>
<dbReference type="RefSeq" id="XP_031570359.1">
    <property type="nucleotide sequence ID" value="XM_031714499.1"/>
</dbReference>
<dbReference type="Proteomes" id="UP000515163">
    <property type="component" value="Unplaced"/>
</dbReference>
<feature type="domain" description="GB1/RHD3-type G" evidence="6">
    <location>
        <begin position="58"/>
        <end position="198"/>
    </location>
</feature>
<name>A0A6P8ITM0_ACTTE</name>
<dbReference type="GO" id="GO:0005525">
    <property type="term" value="F:GTP binding"/>
    <property type="evidence" value="ECO:0007669"/>
    <property type="project" value="UniProtKB-KW"/>
</dbReference>
<accession>A0A6P8ITM0</accession>
<dbReference type="Gene3D" id="3.40.50.300">
    <property type="entry name" value="P-loop containing nucleotide triphosphate hydrolases"/>
    <property type="match status" value="1"/>
</dbReference>
<sequence>MAKYALPYWRILSAIPLVLPNDYTWEERTETCRKKLRSIKRTGLAVVPKALEQLRKIKGPVCVVSIAGPCRKGKSYVLSKAFDQGEVFSLGHSMTPETMGIWMWIVPQKFKDRKGRDFTLVLLDSEGSDSPNAKQEEDYGIFTLSVLLSSILIYNSVGVANRSDLENLDFVTKLTQRIQLNASKKKNVFPNFIWLLRDVVLTLPPGCNTIRDYLLKNVLSTKGKAGSSEKAIHAADSILNLFSGFDAFSLPPPSFNPEVGAQCEEVHVQRKRTSICLSKRKTGSVQFSSVQSHLSAFSSIPSLALATLVELYVKALNTSGVVPNVENAWDSFVRNKCTEVLAAAVNIYQQDMTSRLKDRIPCEDDVISKAHKKAVDVCLVTFRTETSALSRKNIDKYTQQFREKTNPILSKWTKQNTCETEKYCTELFKHLKQSLLDPVLQRLQGPEGFKMQISDIVSAYNKIEKSYEAKARGAKDVQTTMLMNFLPELDNEMELNIAILQSMKDKNESLERQRADREAERRRAEELITRLETEKKNRERQVINECPKHCS</sequence>
<keyword evidence="1" id="KW-0547">Nucleotide-binding</keyword>
<evidence type="ECO:0000256" key="4">
    <source>
        <dbReference type="PROSITE-ProRule" id="PRU01052"/>
    </source>
</evidence>
<dbReference type="Pfam" id="PF02263">
    <property type="entry name" value="GBP"/>
    <property type="match status" value="1"/>
</dbReference>
<dbReference type="KEGG" id="aten:116304723"/>
<dbReference type="SUPFAM" id="SSF52540">
    <property type="entry name" value="P-loop containing nucleoside triphosphate hydrolases"/>
    <property type="match status" value="1"/>
</dbReference>
<dbReference type="GO" id="GO:0003924">
    <property type="term" value="F:GTPase activity"/>
    <property type="evidence" value="ECO:0007669"/>
    <property type="project" value="InterPro"/>
</dbReference>
<dbReference type="InterPro" id="IPR003191">
    <property type="entry name" value="Guanylate-bd/ATL_C"/>
</dbReference>
<keyword evidence="7" id="KW-1185">Reference proteome</keyword>
<dbReference type="InterPro" id="IPR030386">
    <property type="entry name" value="G_GB1_RHD3_dom"/>
</dbReference>
<dbReference type="FunCoup" id="A0A6P8ITM0">
    <property type="interactions" value="1000"/>
</dbReference>
<evidence type="ECO:0000256" key="3">
    <source>
        <dbReference type="ARBA" id="ARBA00023134"/>
    </source>
</evidence>
<dbReference type="SUPFAM" id="SSF48340">
    <property type="entry name" value="Interferon-induced guanylate-binding protein 1 (GBP1), C-terminal domain"/>
    <property type="match status" value="1"/>
</dbReference>
<keyword evidence="3" id="KW-0342">GTP-binding</keyword>
<dbReference type="PANTHER" id="PTHR10751">
    <property type="entry name" value="GUANYLATE BINDING PROTEIN"/>
    <property type="match status" value="1"/>
</dbReference>
<evidence type="ECO:0000313" key="7">
    <source>
        <dbReference type="Proteomes" id="UP000515163"/>
    </source>
</evidence>
<comment type="similarity">
    <text evidence="4">Belongs to the TRAFAC class dynamin-like GTPase superfamily. GB1/RHD3 GTPase family.</text>
</comment>
<dbReference type="GeneID" id="116304723"/>
<dbReference type="Pfam" id="PF02841">
    <property type="entry name" value="GBP_C"/>
    <property type="match status" value="1"/>
</dbReference>